<reference evidence="2" key="1">
    <citation type="submission" date="2022-04" db="EMBL/GenBank/DDBJ databases">
        <title>Roseibium sp. CAU 1639 isolated from mud.</title>
        <authorList>
            <person name="Kim W."/>
        </authorList>
    </citation>
    <scope>NUCLEOTIDE SEQUENCE</scope>
    <source>
        <strain evidence="2">CAU 1639</strain>
    </source>
</reference>
<evidence type="ECO:0000256" key="1">
    <source>
        <dbReference type="SAM" id="MobiDB-lite"/>
    </source>
</evidence>
<dbReference type="Proteomes" id="UP001431221">
    <property type="component" value="Unassembled WGS sequence"/>
</dbReference>
<comment type="caution">
    <text evidence="2">The sequence shown here is derived from an EMBL/GenBank/DDBJ whole genome shotgun (WGS) entry which is preliminary data.</text>
</comment>
<dbReference type="EMBL" id="JALNMJ010000009">
    <property type="protein sequence ID" value="MCK7613267.1"/>
    <property type="molecule type" value="Genomic_DNA"/>
</dbReference>
<gene>
    <name evidence="2" type="ORF">M0H32_13915</name>
</gene>
<protein>
    <recommendedName>
        <fullName evidence="4">TssC1 N-terminal domain-containing protein</fullName>
    </recommendedName>
</protein>
<feature type="region of interest" description="Disordered" evidence="1">
    <location>
        <begin position="1"/>
        <end position="32"/>
    </location>
</feature>
<organism evidence="2 3">
    <name type="scientific">Roseibium sediminicola</name>
    <dbReference type="NCBI Taxonomy" id="2933272"/>
    <lineage>
        <taxon>Bacteria</taxon>
        <taxon>Pseudomonadati</taxon>
        <taxon>Pseudomonadota</taxon>
        <taxon>Alphaproteobacteria</taxon>
        <taxon>Hyphomicrobiales</taxon>
        <taxon>Stappiaceae</taxon>
        <taxon>Roseibium</taxon>
    </lineage>
</organism>
<dbReference type="RefSeq" id="WP_248154967.1">
    <property type="nucleotide sequence ID" value="NZ_JALNMJ010000009.1"/>
</dbReference>
<feature type="region of interest" description="Disordered" evidence="1">
    <location>
        <begin position="141"/>
        <end position="176"/>
    </location>
</feature>
<evidence type="ECO:0000313" key="2">
    <source>
        <dbReference type="EMBL" id="MCK7613267.1"/>
    </source>
</evidence>
<keyword evidence="3" id="KW-1185">Reference proteome</keyword>
<sequence>MSGQDDHKGGIASFSIGLGKDGPQATPVSPPPPFRVLIAGDFGLSGSNGALNISGLDTAEILQPNAPTFSVTADNLLGSHPAQLEERISFSSLKDLRPANILSRFKFVQDLEAAGDTPDSLAAHGQLYDKAIEALRKGAASGPDLSAELGGSQSSEPLPDYDTDGPKPGAGGADGLDSLFSMIDMSGDKSEPSDSSSKAKAAVNAFIQNTLREEKATYSKPEPSTASSPLAELKAAQSALFFEEGKLHTVLQNWHSLKLLLSELENGLPLELHLLQLDSDLDPDGLSAVLGGPAGALQAELYDIVLFANPTGVSSAGAERVKRLAGDCEESDTVGLLNLKPDFASVSGEQLGGMEAAHQLLDQPGFETFQGLRESDQASHVALFWNEARLTAPGEGYPALFAPGAWIALAQILHQLGAEVFPRLPVGTPVDFDALEVAEAKSMGRVVATATRYLAGHGLAPALAQCGINVLEGVANRTDLVFRRGVTVKPGKEGRGSLDQALLVSRLFSLFQEALGGAITGGQSAGDREAAVAGNLNALSTALAGQVVFEVKRMSVEDQDLIGVSAVVRAGWATGQQHSFYLPASDG</sequence>
<name>A0ABT0GV14_9HYPH</name>
<proteinExistence type="predicted"/>
<accession>A0ABT0GV14</accession>
<evidence type="ECO:0008006" key="4">
    <source>
        <dbReference type="Google" id="ProtNLM"/>
    </source>
</evidence>
<evidence type="ECO:0000313" key="3">
    <source>
        <dbReference type="Proteomes" id="UP001431221"/>
    </source>
</evidence>